<comment type="caution">
    <text evidence="4">The sequence shown here is derived from an EMBL/GenBank/DDBJ whole genome shotgun (WGS) entry which is preliminary data.</text>
</comment>
<dbReference type="PROSITE" id="PS50883">
    <property type="entry name" value="EAL"/>
    <property type="match status" value="1"/>
</dbReference>
<dbReference type="InterPro" id="IPR035919">
    <property type="entry name" value="EAL_sf"/>
</dbReference>
<evidence type="ECO:0000313" key="4">
    <source>
        <dbReference type="EMBL" id="RVU30026.1"/>
    </source>
</evidence>
<sequence length="702" mass="77114">MRLTHYVAKFGLCERISRYPRLVAAFCGISVFFVGSLHLMSLSDSQNERARSGNDAVVETLREMLTQQIQVDQLALEHLALQVANHDSAHGLPAISPLLPSMLTNITWVQPSGASVQLFPAEGGSAQSQFEGEQRPPLKLVSQQDGSAPALVLAVPLSGQKPASQLVGRLDLAQLLERLSGTGVAVAIRDEQGRPIVGEQQLFSAADSAVLPLELEGQRWELVGNVSHNRPMERLSLLIWGLLSGLALVVGWASYQWTQLKREQQATLATMRYQTHHDLVTGLPSQSYFAQRLDQVLSELAREDKECALIVLELDNFVELSETLGNEVGKEVLRQVGQRLSECLRKSDIVSRLEGHQFVILLRDISDAIQADLMIEKIQGSLRDRFEVQGQTCAVSASVGIALFPIDGESGSLLLQRADLALREAAKQGAASQMFFNEELREESEHYQAMNGDILRGIEAREFELVYQPVIDLNQGVAHVLEAELRWHHPERGLLPSQTFIPAANRTGAIRLLGEWALRQACKDLRALQEDGLPLAISLPKYPSEFYVRSVAEQYRGIFRENGVAASQFIFSIDESNLVSASPPRKQAVDALAALGVRFAISNFGASFAALNYLDDYPVTYLNLAAQFAIQENESSASATLIEVVAKLAAHYKIDVVAGGADSEERLELLKACGYRFVKGRYFIEAAPLSKVAAYCDSLGES</sequence>
<dbReference type="AlphaFoldDB" id="A0A437Q6D3"/>
<accession>A0A437Q6D3</accession>
<dbReference type="Pfam" id="PF00563">
    <property type="entry name" value="EAL"/>
    <property type="match status" value="1"/>
</dbReference>
<dbReference type="SUPFAM" id="SSF141868">
    <property type="entry name" value="EAL domain-like"/>
    <property type="match status" value="1"/>
</dbReference>
<evidence type="ECO:0000259" key="3">
    <source>
        <dbReference type="PROSITE" id="PS50887"/>
    </source>
</evidence>
<dbReference type="CDD" id="cd01948">
    <property type="entry name" value="EAL"/>
    <property type="match status" value="1"/>
</dbReference>
<protein>
    <submittedName>
        <fullName evidence="4">EAL domain-containing protein</fullName>
    </submittedName>
</protein>
<dbReference type="SMART" id="SM00052">
    <property type="entry name" value="EAL"/>
    <property type="match status" value="1"/>
</dbReference>
<dbReference type="InterPro" id="IPR000160">
    <property type="entry name" value="GGDEF_dom"/>
</dbReference>
<dbReference type="EMBL" id="SACQ01000006">
    <property type="protein sequence ID" value="RVU30026.1"/>
    <property type="molecule type" value="Genomic_DNA"/>
</dbReference>
<evidence type="ECO:0000259" key="2">
    <source>
        <dbReference type="PROSITE" id="PS50883"/>
    </source>
</evidence>
<feature type="domain" description="GGDEF" evidence="3">
    <location>
        <begin position="305"/>
        <end position="438"/>
    </location>
</feature>
<feature type="transmembrane region" description="Helical" evidence="1">
    <location>
        <begin position="22"/>
        <end position="42"/>
    </location>
</feature>
<dbReference type="SMART" id="SM00267">
    <property type="entry name" value="GGDEF"/>
    <property type="match status" value="1"/>
</dbReference>
<gene>
    <name evidence="4" type="ORF">EOE65_13280</name>
</gene>
<keyword evidence="1" id="KW-0812">Transmembrane</keyword>
<organism evidence="4 5">
    <name type="scientific">Neptunomonas marina</name>
    <dbReference type="NCBI Taxonomy" id="1815562"/>
    <lineage>
        <taxon>Bacteria</taxon>
        <taxon>Pseudomonadati</taxon>
        <taxon>Pseudomonadota</taxon>
        <taxon>Gammaproteobacteria</taxon>
        <taxon>Oceanospirillales</taxon>
        <taxon>Oceanospirillaceae</taxon>
        <taxon>Neptunomonas</taxon>
    </lineage>
</organism>
<dbReference type="CDD" id="cd01949">
    <property type="entry name" value="GGDEF"/>
    <property type="match status" value="1"/>
</dbReference>
<dbReference type="Proteomes" id="UP000282818">
    <property type="component" value="Unassembled WGS sequence"/>
</dbReference>
<evidence type="ECO:0000313" key="5">
    <source>
        <dbReference type="Proteomes" id="UP000282818"/>
    </source>
</evidence>
<proteinExistence type="predicted"/>
<dbReference type="InterPro" id="IPR001633">
    <property type="entry name" value="EAL_dom"/>
</dbReference>
<evidence type="ECO:0000256" key="1">
    <source>
        <dbReference type="SAM" id="Phobius"/>
    </source>
</evidence>
<name>A0A437Q6D3_9GAMM</name>
<dbReference type="SUPFAM" id="SSF55073">
    <property type="entry name" value="Nucleotide cyclase"/>
    <property type="match status" value="1"/>
</dbReference>
<feature type="transmembrane region" description="Helical" evidence="1">
    <location>
        <begin position="237"/>
        <end position="255"/>
    </location>
</feature>
<reference evidence="4 5" key="1">
    <citation type="submission" date="2019-01" db="EMBL/GenBank/DDBJ databases">
        <authorList>
            <person name="Chen W.-M."/>
        </authorList>
    </citation>
    <scope>NUCLEOTIDE SEQUENCE [LARGE SCALE GENOMIC DNA]</scope>
    <source>
        <strain evidence="4 5">HPM-16</strain>
    </source>
</reference>
<dbReference type="InterPro" id="IPR052155">
    <property type="entry name" value="Biofilm_reg_signaling"/>
</dbReference>
<dbReference type="PROSITE" id="PS50887">
    <property type="entry name" value="GGDEF"/>
    <property type="match status" value="1"/>
</dbReference>
<dbReference type="NCBIfam" id="TIGR00254">
    <property type="entry name" value="GGDEF"/>
    <property type="match status" value="1"/>
</dbReference>
<feature type="domain" description="EAL" evidence="2">
    <location>
        <begin position="447"/>
        <end position="700"/>
    </location>
</feature>
<keyword evidence="1" id="KW-1133">Transmembrane helix</keyword>
<keyword evidence="1" id="KW-0472">Membrane</keyword>
<dbReference type="Pfam" id="PF00990">
    <property type="entry name" value="GGDEF"/>
    <property type="match status" value="1"/>
</dbReference>
<dbReference type="PANTHER" id="PTHR44757">
    <property type="entry name" value="DIGUANYLATE CYCLASE DGCP"/>
    <property type="match status" value="1"/>
</dbReference>
<dbReference type="InterPro" id="IPR043128">
    <property type="entry name" value="Rev_trsase/Diguanyl_cyclase"/>
</dbReference>
<keyword evidence="5" id="KW-1185">Reference proteome</keyword>
<dbReference type="Gene3D" id="3.20.20.450">
    <property type="entry name" value="EAL domain"/>
    <property type="match status" value="1"/>
</dbReference>
<dbReference type="PANTHER" id="PTHR44757:SF2">
    <property type="entry name" value="BIOFILM ARCHITECTURE MAINTENANCE PROTEIN MBAA"/>
    <property type="match status" value="1"/>
</dbReference>
<dbReference type="Gene3D" id="3.30.70.270">
    <property type="match status" value="1"/>
</dbReference>
<dbReference type="InterPro" id="IPR029787">
    <property type="entry name" value="Nucleotide_cyclase"/>
</dbReference>